<dbReference type="Proteomes" id="UP001163321">
    <property type="component" value="Chromosome 1"/>
</dbReference>
<organism evidence="1 2">
    <name type="scientific">Peronosclerospora sorghi</name>
    <dbReference type="NCBI Taxonomy" id="230839"/>
    <lineage>
        <taxon>Eukaryota</taxon>
        <taxon>Sar</taxon>
        <taxon>Stramenopiles</taxon>
        <taxon>Oomycota</taxon>
        <taxon>Peronosporomycetes</taxon>
        <taxon>Peronosporales</taxon>
        <taxon>Peronosporaceae</taxon>
        <taxon>Peronosclerospora</taxon>
    </lineage>
</organism>
<evidence type="ECO:0000313" key="1">
    <source>
        <dbReference type="EMBL" id="KAI9923147.1"/>
    </source>
</evidence>
<protein>
    <submittedName>
        <fullName evidence="1">Uncharacterized protein</fullName>
    </submittedName>
</protein>
<accession>A0ACC0WX48</accession>
<reference evidence="1 2" key="1">
    <citation type="journal article" date="2022" name="bioRxiv">
        <title>The genome of the oomycete Peronosclerospora sorghi, a cosmopolitan pathogen of maize and sorghum, is inflated with dispersed pseudogenes.</title>
        <authorList>
            <person name="Fletcher K."/>
            <person name="Martin F."/>
            <person name="Isakeit T."/>
            <person name="Cavanaugh K."/>
            <person name="Magill C."/>
            <person name="Michelmore R."/>
        </authorList>
    </citation>
    <scope>NUCLEOTIDE SEQUENCE [LARGE SCALE GENOMIC DNA]</scope>
    <source>
        <strain evidence="1">P6</strain>
    </source>
</reference>
<dbReference type="EMBL" id="CM047580">
    <property type="protein sequence ID" value="KAI9923147.1"/>
    <property type="molecule type" value="Genomic_DNA"/>
</dbReference>
<gene>
    <name evidence="1" type="ORF">PsorP6_001402</name>
</gene>
<comment type="caution">
    <text evidence="1">The sequence shown here is derived from an EMBL/GenBank/DDBJ whole genome shotgun (WGS) entry which is preliminary data.</text>
</comment>
<sequence>MRLEENRLLLKSPSKELQRNKLKSEDINFSVVVEVLGAIFDTKLRAMRQDNLRPPSMKCDE</sequence>
<name>A0ACC0WX48_9STRA</name>
<keyword evidence="2" id="KW-1185">Reference proteome</keyword>
<proteinExistence type="predicted"/>
<evidence type="ECO:0000313" key="2">
    <source>
        <dbReference type="Proteomes" id="UP001163321"/>
    </source>
</evidence>